<dbReference type="CDD" id="cd03143">
    <property type="entry name" value="A4_beta-galactosidase_middle_domain"/>
    <property type="match status" value="1"/>
</dbReference>
<dbReference type="Pfam" id="PF13709">
    <property type="entry name" value="DUF4159"/>
    <property type="match status" value="1"/>
</dbReference>
<feature type="transmembrane region" description="Helical" evidence="1">
    <location>
        <begin position="62"/>
        <end position="84"/>
    </location>
</feature>
<evidence type="ECO:0000259" key="2">
    <source>
        <dbReference type="Pfam" id="PF07584"/>
    </source>
</evidence>
<organism evidence="4 5">
    <name type="scientific">Pseudovibrio ascidiaceicola</name>
    <dbReference type="NCBI Taxonomy" id="285279"/>
    <lineage>
        <taxon>Bacteria</taxon>
        <taxon>Pseudomonadati</taxon>
        <taxon>Pseudomonadota</taxon>
        <taxon>Alphaproteobacteria</taxon>
        <taxon>Hyphomicrobiales</taxon>
        <taxon>Stappiaceae</taxon>
        <taxon>Pseudovibrio</taxon>
    </lineage>
</organism>
<evidence type="ECO:0000256" key="1">
    <source>
        <dbReference type="SAM" id="Phobius"/>
    </source>
</evidence>
<dbReference type="PANTHER" id="PTHR37464">
    <property type="entry name" value="BLL2463 PROTEIN"/>
    <property type="match status" value="1"/>
</dbReference>
<dbReference type="NCBIfam" id="TIGR02226">
    <property type="entry name" value="two_anch"/>
    <property type="match status" value="1"/>
</dbReference>
<dbReference type="Gene3D" id="3.40.50.12140">
    <property type="entry name" value="Domain of unknown function DUF4159"/>
    <property type="match status" value="1"/>
</dbReference>
<evidence type="ECO:0000313" key="4">
    <source>
        <dbReference type="EMBL" id="SFK25146.1"/>
    </source>
</evidence>
<keyword evidence="5" id="KW-1185">Reference proteome</keyword>
<protein>
    <submittedName>
        <fullName evidence="4">N-terminal double-transmembrane domain-containing protein</fullName>
    </submittedName>
</protein>
<dbReference type="Proteomes" id="UP000199598">
    <property type="component" value="Unassembled WGS sequence"/>
</dbReference>
<dbReference type="SUPFAM" id="SSF52317">
    <property type="entry name" value="Class I glutamine amidotransferase-like"/>
    <property type="match status" value="1"/>
</dbReference>
<evidence type="ECO:0000313" key="5">
    <source>
        <dbReference type="Proteomes" id="UP000199598"/>
    </source>
</evidence>
<sequence>MMGSLLPIGFAAPWVLTALAALPVLWWLLRTTPPQPAHVKFPPLRLLLSLRNKEETPQHTPWWLILLRLMLAAILIIAMAGPVWKPLDIAEPKTGPLWLIVDNGWDASADWDRQIRMAELMVDGAAQNNRTVMLVTTADGPAQPMRLSSAQEVADQLRALTPQGWQAARSELIPALQKQAEQNAPGAILWFSSPLEEPSTTSFARGLASIARASDVRESSFLIYRSETPVYALKQLQNTAGAMTTTVLRHPAPLAETLTVRAFDRKQRAIAEQTIEMKAGQSTAEISLELPSELRNDITKLSILGKASAGSTVLVDEQWRRRKVGLFAGGFSDRSQPLLSPLYYLERALAPFADLPPAKSTDITTAISDYFDKGISVLVLAEVGTLPKTTEADIASWVSKGGTLIRFAGPQLPEKQDSLIPVALRLGDRKLGGSLSWKEPQALKSFSENSPFRSISLPKDVTVNRQVLAEPTADLPDRTWASLEDGTPLVTAKKHGNGTIVLFHVTPDTKWSNLPLSGGFVDMLRAITSISSTAVFNPDDEEGTTSASALPLLKMLDGYGKLTPPSANHKPILERDFATTHPGRDTPPGLYGTDDAARALNLMEDEDNLIPLDLKPLSMAKILDYPSEKPLDLRGWFFSIAILLALLDTLALLWLSGKLRRRQFTHAAILLLIASSLSLTGADKSRAQDNAEQFALDASLDTRLAYVLTGVPEVDEISRSGLFGLTRLLTDRTALEPEAPIGLDLQNHELAFFPIIYWPIDAGMQMPSPEAMSRISAYMRNGGTILFDTRDAFGTGSNSPNKLKLQQLLRGLDIPSLEPVPQDHVLTKTFYILDNFPGRYNQSPMWVQASATTSDGSRPVRAGDGVSPIMISGNDFAAAWAIDTEGNYLYPTIPADGNQREMAARVGINILMYTMTGNYKADQVHIPALLERIGQ</sequence>
<dbReference type="EMBL" id="FOSK01000003">
    <property type="protein sequence ID" value="SFK25146.1"/>
    <property type="molecule type" value="Genomic_DNA"/>
</dbReference>
<feature type="domain" description="Aerotolerance regulator N-terminal" evidence="2">
    <location>
        <begin position="8"/>
        <end position="82"/>
    </location>
</feature>
<dbReference type="InterPro" id="IPR029062">
    <property type="entry name" value="Class_I_gatase-like"/>
</dbReference>
<dbReference type="Pfam" id="PF07584">
    <property type="entry name" value="BatA"/>
    <property type="match status" value="1"/>
</dbReference>
<proteinExistence type="predicted"/>
<feature type="domain" description="DUF4159" evidence="3">
    <location>
        <begin position="703"/>
        <end position="915"/>
    </location>
</feature>
<comment type="caution">
    <text evidence="4">The sequence shown here is derived from an EMBL/GenBank/DDBJ whole genome shotgun (WGS) entry which is preliminary data.</text>
</comment>
<dbReference type="PANTHER" id="PTHR37464:SF1">
    <property type="entry name" value="BLL2463 PROTEIN"/>
    <property type="match status" value="1"/>
</dbReference>
<gene>
    <name evidence="4" type="ORF">SAMN04488518_103259</name>
</gene>
<keyword evidence="1" id="KW-0472">Membrane</keyword>
<dbReference type="InterPro" id="IPR025297">
    <property type="entry name" value="DUF4159"/>
</dbReference>
<accession>A0A1I3Y1L5</accession>
<dbReference type="InterPro" id="IPR024163">
    <property type="entry name" value="Aerotolerance_reg_N"/>
</dbReference>
<evidence type="ECO:0000259" key="3">
    <source>
        <dbReference type="Pfam" id="PF13709"/>
    </source>
</evidence>
<dbReference type="Gene3D" id="3.40.50.880">
    <property type="match status" value="1"/>
</dbReference>
<keyword evidence="1" id="KW-0812">Transmembrane</keyword>
<feature type="transmembrane region" description="Helical" evidence="1">
    <location>
        <begin position="636"/>
        <end position="657"/>
    </location>
</feature>
<name>A0A1I3Y1L5_9HYPH</name>
<keyword evidence="1" id="KW-1133">Transmembrane helix</keyword>
<reference evidence="4 5" key="1">
    <citation type="submission" date="2016-10" db="EMBL/GenBank/DDBJ databases">
        <authorList>
            <person name="Varghese N."/>
            <person name="Submissions S."/>
        </authorList>
    </citation>
    <scope>NUCLEOTIDE SEQUENCE [LARGE SCALE GENOMIC DNA]</scope>
    <source>
        <strain evidence="4 5">DSM 16392</strain>
    </source>
</reference>
<dbReference type="InterPro" id="IPR011933">
    <property type="entry name" value="Double_TM_dom"/>
</dbReference>